<keyword evidence="2 9" id="KW-0255">Endonuclease</keyword>
<organism evidence="9 10">
    <name type="scientific">Sinomonas halotolerans</name>
    <dbReference type="NCBI Taxonomy" id="1644133"/>
    <lineage>
        <taxon>Bacteria</taxon>
        <taxon>Bacillati</taxon>
        <taxon>Actinomycetota</taxon>
        <taxon>Actinomycetes</taxon>
        <taxon>Micrococcales</taxon>
        <taxon>Micrococcaceae</taxon>
        <taxon>Sinomonas</taxon>
    </lineage>
</organism>
<keyword evidence="4" id="KW-0378">Hydrolase</keyword>
<comment type="similarity">
    <text evidence="6">Belongs to the Vsr family.</text>
</comment>
<dbReference type="Gene3D" id="3.40.960.10">
    <property type="entry name" value="VSR Endonuclease"/>
    <property type="match status" value="1"/>
</dbReference>
<dbReference type="Pfam" id="PF04480">
    <property type="entry name" value="DUF559"/>
    <property type="match status" value="1"/>
</dbReference>
<dbReference type="InterPro" id="IPR011335">
    <property type="entry name" value="Restrct_endonuc-II-like"/>
</dbReference>
<evidence type="ECO:0000256" key="3">
    <source>
        <dbReference type="ARBA" id="ARBA00022763"/>
    </source>
</evidence>
<dbReference type="NCBIfam" id="TIGR00632">
    <property type="entry name" value="vsr"/>
    <property type="match status" value="1"/>
</dbReference>
<evidence type="ECO:0000313" key="10">
    <source>
        <dbReference type="Proteomes" id="UP001422074"/>
    </source>
</evidence>
<feature type="compositionally biased region" description="Low complexity" evidence="7">
    <location>
        <begin position="11"/>
        <end position="28"/>
    </location>
</feature>
<evidence type="ECO:0000259" key="8">
    <source>
        <dbReference type="Pfam" id="PF04480"/>
    </source>
</evidence>
<dbReference type="CDD" id="cd00221">
    <property type="entry name" value="Vsr"/>
    <property type="match status" value="1"/>
</dbReference>
<keyword evidence="3" id="KW-0227">DNA damage</keyword>
<dbReference type="RefSeq" id="WP_345885198.1">
    <property type="nucleotide sequence ID" value="NZ_JBDFRB010000007.1"/>
</dbReference>
<feature type="compositionally biased region" description="Basic and acidic residues" evidence="7">
    <location>
        <begin position="1"/>
        <end position="10"/>
    </location>
</feature>
<comment type="caution">
    <text evidence="9">The sequence shown here is derived from an EMBL/GenBank/DDBJ whole genome shotgun (WGS) entry which is preliminary data.</text>
</comment>
<feature type="compositionally biased region" description="Pro residues" evidence="7">
    <location>
        <begin position="176"/>
        <end position="186"/>
    </location>
</feature>
<keyword evidence="10" id="KW-1185">Reference proteome</keyword>
<evidence type="ECO:0000256" key="2">
    <source>
        <dbReference type="ARBA" id="ARBA00022759"/>
    </source>
</evidence>
<feature type="compositionally biased region" description="Basic and acidic residues" evidence="7">
    <location>
        <begin position="163"/>
        <end position="172"/>
    </location>
</feature>
<dbReference type="Proteomes" id="UP001422074">
    <property type="component" value="Unassembled WGS sequence"/>
</dbReference>
<evidence type="ECO:0000256" key="4">
    <source>
        <dbReference type="ARBA" id="ARBA00022801"/>
    </source>
</evidence>
<sequence length="186" mass="20914">MKQAHDDGDAPRAGASPSSSPRRAGEASWASTPAIRRTMLGNRSRDTAPELSVRRAVHAMGLRYRVAMRPEKALRRTADLVFTRARVAVFIDGCYWHGCPEHYIEPARNVDYWRPKIARNRERDAETTQLLTEAGWTVLRFWSHEDPAQVAGRIAETVREARVPLKKADAEARPNGPSPARAPRPR</sequence>
<evidence type="ECO:0000256" key="6">
    <source>
        <dbReference type="ARBA" id="ARBA00029466"/>
    </source>
</evidence>
<gene>
    <name evidence="9" type="ORF">ABCQ75_10020</name>
</gene>
<keyword evidence="1" id="KW-0540">Nuclease</keyword>
<accession>A0ABU9X1E4</accession>
<feature type="domain" description="DUF559" evidence="8">
    <location>
        <begin position="119"/>
        <end position="150"/>
    </location>
</feature>
<dbReference type="EMBL" id="JBDFRB010000007">
    <property type="protein sequence ID" value="MEN2744872.1"/>
    <property type="molecule type" value="Genomic_DNA"/>
</dbReference>
<evidence type="ECO:0000256" key="7">
    <source>
        <dbReference type="SAM" id="MobiDB-lite"/>
    </source>
</evidence>
<dbReference type="InterPro" id="IPR007569">
    <property type="entry name" value="DUF559"/>
</dbReference>
<evidence type="ECO:0000313" key="9">
    <source>
        <dbReference type="EMBL" id="MEN2744872.1"/>
    </source>
</evidence>
<dbReference type="GO" id="GO:0004519">
    <property type="term" value="F:endonuclease activity"/>
    <property type="evidence" value="ECO:0007669"/>
    <property type="project" value="UniProtKB-KW"/>
</dbReference>
<keyword evidence="5" id="KW-0234">DNA repair</keyword>
<proteinExistence type="inferred from homology"/>
<feature type="region of interest" description="Disordered" evidence="7">
    <location>
        <begin position="1"/>
        <end position="48"/>
    </location>
</feature>
<reference evidence="9 10" key="1">
    <citation type="submission" date="2024-05" db="EMBL/GenBank/DDBJ databases">
        <title>Sinomonas sp. nov., isolated from a waste landfill.</title>
        <authorList>
            <person name="Zhao Y."/>
        </authorList>
    </citation>
    <scope>NUCLEOTIDE SEQUENCE [LARGE SCALE GENOMIC DNA]</scope>
    <source>
        <strain evidence="9 10">CCTCC AB2014300</strain>
    </source>
</reference>
<dbReference type="Pfam" id="PF03852">
    <property type="entry name" value="Vsr"/>
    <property type="match status" value="1"/>
</dbReference>
<protein>
    <submittedName>
        <fullName evidence="9">Very short patch repair endonuclease</fullName>
    </submittedName>
</protein>
<evidence type="ECO:0000256" key="1">
    <source>
        <dbReference type="ARBA" id="ARBA00022722"/>
    </source>
</evidence>
<dbReference type="SUPFAM" id="SSF52980">
    <property type="entry name" value="Restriction endonuclease-like"/>
    <property type="match status" value="1"/>
</dbReference>
<name>A0ABU9X1E4_9MICC</name>
<feature type="region of interest" description="Disordered" evidence="7">
    <location>
        <begin position="163"/>
        <end position="186"/>
    </location>
</feature>
<evidence type="ECO:0000256" key="5">
    <source>
        <dbReference type="ARBA" id="ARBA00023204"/>
    </source>
</evidence>
<dbReference type="InterPro" id="IPR004603">
    <property type="entry name" value="DNA_mismatch_endonuc_vsr"/>
</dbReference>